<evidence type="ECO:0000256" key="5">
    <source>
        <dbReference type="ARBA" id="ARBA00022452"/>
    </source>
</evidence>
<gene>
    <name evidence="15" type="ORF">NG900_21535</name>
</gene>
<comment type="subcellular location">
    <subcellularLocation>
        <location evidence="2">Cell outer membrane</location>
    </subcellularLocation>
    <subcellularLocation>
        <location evidence="1">Cell surface</location>
    </subcellularLocation>
</comment>
<feature type="region of interest" description="Disordered" evidence="11">
    <location>
        <begin position="1"/>
        <end position="24"/>
    </location>
</feature>
<evidence type="ECO:0000256" key="2">
    <source>
        <dbReference type="ARBA" id="ARBA00004442"/>
    </source>
</evidence>
<dbReference type="Gene3D" id="2.60.40.4050">
    <property type="match status" value="1"/>
</dbReference>
<dbReference type="InterPro" id="IPR045584">
    <property type="entry name" value="Pilin-like"/>
</dbReference>
<evidence type="ECO:0000256" key="1">
    <source>
        <dbReference type="ARBA" id="ARBA00004241"/>
    </source>
</evidence>
<evidence type="ECO:0000259" key="13">
    <source>
        <dbReference type="Pfam" id="PF05658"/>
    </source>
</evidence>
<dbReference type="Gene3D" id="3.30.1300.30">
    <property type="entry name" value="GSPII I/J protein-like"/>
    <property type="match status" value="1"/>
</dbReference>
<dbReference type="Pfam" id="PF03895">
    <property type="entry name" value="YadA_anchor"/>
    <property type="match status" value="1"/>
</dbReference>
<name>A0ABT1AQR6_9RALS</name>
<comment type="caution">
    <text evidence="15">The sequence shown here is derived from an EMBL/GenBank/DDBJ whole genome shotgun (WGS) entry which is preliminary data.</text>
</comment>
<dbReference type="Gene3D" id="1.20.5.170">
    <property type="match status" value="3"/>
</dbReference>
<feature type="domain" description="Trimeric autotransporter adhesin YadA-like head" evidence="13">
    <location>
        <begin position="152"/>
        <end position="178"/>
    </location>
</feature>
<sequence>MDTDPSDLTTPVNPDGTQSYSNVGGALGNLNNRIKSNAAGIANNTTNITNITNGTAGMVQQAAPGADITVAKDTDGAAVNFAGKDATTGATINRKLTNVADGENATDAVNLGQLERATGAAGKYVAYNAVDQTTPASATGGDALAVGGSSQAIGKASTALGAGAGASGGGSVAVGNNAGAGAAGAVAIGQFASTNFASTVAIGTGAEIGAKDAVAIGANSFVSDAAENSVALGAGSMADRASTVSVGSAGKERQITNVAAGTADTDAANVGQVNAVKAVANNSVQYDAAGNTITLANPATGTGPVQIKNVAAGTDSTDAVNFGQLSAANALNAANATAVSDALGGGSTIGADGKMTSPTYVLSPDPISGKDTFHNVGDALTSLNNNIVSNAETIGKLDGLAVKYDTDATGAKLNSVTLDSGSSTDGVALHNVAKGDVAKDSKDAVNGGQLFDVKSAAEQAATKANNSVQYDAAGNTITLTNPATGTGPVQIKNVAAGTDDTDAVNVKQLKDAGLVGNDGKLANAVTYDSDKKDSVTLGGLKDDGTGAMVPATAPVKLSNIANGVNANDAVNFSQLNGVGSALGGGAGFNNGVWTGPTYTFRNGDQSTNVGDALSKLDNRVFTLEGTIGSSVGGGGAANDKFSGSGANNGNPGQKEQAVASGAYATASGANAVAKGQNSTATGANAQANAANSVALGAGSIADTANTVSVGSVGNERAITNVAEGMNPTDAVNKAQMDREIAGVQNSVGNLQNQVGQIDSKVNRVGAMSAAMSTMMASAAGLQTDNRMAIGTGLYRGQTALAIGYQRKVGARATVTIGGSTAGGSEYNVGVGAGYGW</sequence>
<feature type="domain" description="Trimeric autotransporter adhesin YadA-like stalk" evidence="14">
    <location>
        <begin position="95"/>
        <end position="123"/>
    </location>
</feature>
<keyword evidence="10" id="KW-0998">Cell outer membrane</keyword>
<evidence type="ECO:0000256" key="4">
    <source>
        <dbReference type="ARBA" id="ARBA00022448"/>
    </source>
</evidence>
<evidence type="ECO:0000259" key="12">
    <source>
        <dbReference type="Pfam" id="PF03895"/>
    </source>
</evidence>
<dbReference type="InterPro" id="IPR008640">
    <property type="entry name" value="Adhesin_Head_dom"/>
</dbReference>
<evidence type="ECO:0000259" key="14">
    <source>
        <dbReference type="Pfam" id="PF05662"/>
    </source>
</evidence>
<evidence type="ECO:0000256" key="10">
    <source>
        <dbReference type="ARBA" id="ARBA00023237"/>
    </source>
</evidence>
<keyword evidence="5" id="KW-1134">Transmembrane beta strand</keyword>
<feature type="domain" description="Trimeric autotransporter adhesin YadA-like stalk" evidence="14">
    <location>
        <begin position="430"/>
        <end position="472"/>
    </location>
</feature>
<evidence type="ECO:0000313" key="16">
    <source>
        <dbReference type="Proteomes" id="UP001162811"/>
    </source>
</evidence>
<feature type="domain" description="Trimeric autotransporter adhesin YadA-like stalk" evidence="14">
    <location>
        <begin position="556"/>
        <end position="591"/>
    </location>
</feature>
<evidence type="ECO:0000256" key="8">
    <source>
        <dbReference type="ARBA" id="ARBA00022927"/>
    </source>
</evidence>
<dbReference type="Proteomes" id="UP001162811">
    <property type="component" value="Unassembled WGS sequence"/>
</dbReference>
<keyword evidence="6" id="KW-0812">Transmembrane</keyword>
<keyword evidence="16" id="KW-1185">Reference proteome</keyword>
<accession>A0ABT1AQR6</accession>
<dbReference type="Gene3D" id="2.150.10.10">
    <property type="entry name" value="Serralysin-like metalloprotease, C-terminal"/>
    <property type="match status" value="1"/>
</dbReference>
<feature type="domain" description="Trimeric autotransporter adhesin YadA-like stalk" evidence="14">
    <location>
        <begin position="490"/>
        <end position="512"/>
    </location>
</feature>
<dbReference type="InterPro" id="IPR008635">
    <property type="entry name" value="Coiled_stalk_dom"/>
</dbReference>
<feature type="domain" description="Trimeric autotransporter adhesin YadA-like head" evidence="13">
    <location>
        <begin position="673"/>
        <end position="699"/>
    </location>
</feature>
<keyword evidence="4" id="KW-0813">Transport</keyword>
<dbReference type="InterPro" id="IPR011049">
    <property type="entry name" value="Serralysin-like_metalloprot_C"/>
</dbReference>
<keyword evidence="8" id="KW-0653">Protein transport</keyword>
<organism evidence="15 16">
    <name type="scientific">Ralstonia soli</name>
    <dbReference type="NCBI Taxonomy" id="2953896"/>
    <lineage>
        <taxon>Bacteria</taxon>
        <taxon>Pseudomonadati</taxon>
        <taxon>Pseudomonadota</taxon>
        <taxon>Betaproteobacteria</taxon>
        <taxon>Burkholderiales</taxon>
        <taxon>Burkholderiaceae</taxon>
        <taxon>Ralstonia</taxon>
    </lineage>
</organism>
<comment type="similarity">
    <text evidence="3">Belongs to the autotransporter-2 (AT-2) (TC 1.B.40) family.</text>
</comment>
<protein>
    <submittedName>
        <fullName evidence="15">YadA-like family protein</fullName>
    </submittedName>
</protein>
<evidence type="ECO:0000313" key="15">
    <source>
        <dbReference type="EMBL" id="MCO5400790.1"/>
    </source>
</evidence>
<proteinExistence type="inferred from homology"/>
<dbReference type="Gene3D" id="6.10.250.2040">
    <property type="match status" value="1"/>
</dbReference>
<feature type="compositionally biased region" description="Polar residues" evidence="11">
    <location>
        <begin position="1"/>
        <end position="22"/>
    </location>
</feature>
<dbReference type="InterPro" id="IPR005594">
    <property type="entry name" value="YadA_C"/>
</dbReference>
<keyword evidence="7" id="KW-0732">Signal</keyword>
<reference evidence="15" key="2">
    <citation type="journal article" date="2023" name="Front. Microbiol.">
        <title>Ralstonia chuxiongensis sp. nov., Ralstonia mojiangensis sp. nov., and Ralstonia soli sp. nov., isolated from tobacco fields, are three novel species in the family Burkholderiaceae.</title>
        <authorList>
            <person name="Lu C.H."/>
            <person name="Zhang Y.Y."/>
            <person name="Jiang N."/>
            <person name="Chen W."/>
            <person name="Shao X."/>
            <person name="Zhao Z.M."/>
            <person name="Lu W.L."/>
            <person name="Hu X."/>
            <person name="Xi Y.X."/>
            <person name="Zou S.Y."/>
            <person name="Wei Q.J."/>
            <person name="Lin Z.L."/>
            <person name="Gong L."/>
            <person name="Gai X.T."/>
            <person name="Zhang L.Q."/>
            <person name="Li J.Y."/>
            <person name="Jin Y."/>
            <person name="Xia Z.Y."/>
        </authorList>
    </citation>
    <scope>NUCLEOTIDE SEQUENCE</scope>
    <source>
        <strain evidence="15">21MJYT02-11</strain>
    </source>
</reference>
<dbReference type="Pfam" id="PF05658">
    <property type="entry name" value="YadA_head"/>
    <property type="match status" value="3"/>
</dbReference>
<dbReference type="SUPFAM" id="SSF101967">
    <property type="entry name" value="Adhesin YadA, collagen-binding domain"/>
    <property type="match status" value="4"/>
</dbReference>
<keyword evidence="9" id="KW-0472">Membrane</keyword>
<evidence type="ECO:0000256" key="11">
    <source>
        <dbReference type="SAM" id="MobiDB-lite"/>
    </source>
</evidence>
<evidence type="ECO:0000256" key="9">
    <source>
        <dbReference type="ARBA" id="ARBA00023136"/>
    </source>
</evidence>
<evidence type="ECO:0000256" key="6">
    <source>
        <dbReference type="ARBA" id="ARBA00022692"/>
    </source>
</evidence>
<feature type="domain" description="Trimeric autotransporter adhesin YadA-like head" evidence="13">
    <location>
        <begin position="211"/>
        <end position="236"/>
    </location>
</feature>
<dbReference type="RefSeq" id="WP_252683528.1">
    <property type="nucleotide sequence ID" value="NZ_JAMXHT010000008.1"/>
</dbReference>
<evidence type="ECO:0000256" key="7">
    <source>
        <dbReference type="ARBA" id="ARBA00022729"/>
    </source>
</evidence>
<dbReference type="SUPFAM" id="SSF54523">
    <property type="entry name" value="Pili subunits"/>
    <property type="match status" value="1"/>
</dbReference>
<feature type="domain" description="Trimeric autotransporter adhesin YadA-like stalk" evidence="14">
    <location>
        <begin position="306"/>
        <end position="343"/>
    </location>
</feature>
<reference evidence="15" key="1">
    <citation type="submission" date="2022-06" db="EMBL/GenBank/DDBJ databases">
        <authorList>
            <person name="Lu C.-H."/>
        </authorList>
    </citation>
    <scope>NUCLEOTIDE SEQUENCE</scope>
    <source>
        <strain evidence="15">21MJYT02-11</strain>
    </source>
</reference>
<evidence type="ECO:0000256" key="3">
    <source>
        <dbReference type="ARBA" id="ARBA00005848"/>
    </source>
</evidence>
<dbReference type="Pfam" id="PF05662">
    <property type="entry name" value="YadA_stalk"/>
    <property type="match status" value="7"/>
</dbReference>
<feature type="domain" description="Trimeric autotransporter adhesin YadA-like C-terminal membrane anchor" evidence="12">
    <location>
        <begin position="785"/>
        <end position="836"/>
    </location>
</feature>
<dbReference type="EMBL" id="JAMXHT010000008">
    <property type="protein sequence ID" value="MCO5400790.1"/>
    <property type="molecule type" value="Genomic_DNA"/>
</dbReference>
<feature type="domain" description="Trimeric autotransporter adhesin YadA-like stalk" evidence="14">
    <location>
        <begin position="718"/>
        <end position="757"/>
    </location>
</feature>
<feature type="domain" description="Trimeric autotransporter adhesin YadA-like stalk" evidence="14">
    <location>
        <begin position="254"/>
        <end position="284"/>
    </location>
</feature>